<feature type="transmembrane region" description="Helical" evidence="6">
    <location>
        <begin position="38"/>
        <end position="56"/>
    </location>
</feature>
<comment type="caution">
    <text evidence="8">The sequence shown here is derived from an EMBL/GenBank/DDBJ whole genome shotgun (WGS) entry which is preliminary data.</text>
</comment>
<evidence type="ECO:0000256" key="1">
    <source>
        <dbReference type="ARBA" id="ARBA00004651"/>
    </source>
</evidence>
<feature type="domain" description="Metallo-beta-lactamase" evidence="7">
    <location>
        <begin position="530"/>
        <end position="727"/>
    </location>
</feature>
<feature type="transmembrane region" description="Helical" evidence="6">
    <location>
        <begin position="400"/>
        <end position="426"/>
    </location>
</feature>
<evidence type="ECO:0000256" key="4">
    <source>
        <dbReference type="ARBA" id="ARBA00022989"/>
    </source>
</evidence>
<reference evidence="8 9" key="1">
    <citation type="submission" date="2023-07" db="EMBL/GenBank/DDBJ databases">
        <title>Nocardioides sp. nov WY-20 isolated from soil.</title>
        <authorList>
            <person name="Liu B."/>
            <person name="Wan Y."/>
        </authorList>
    </citation>
    <scope>NUCLEOTIDE SEQUENCE [LARGE SCALE GENOMIC DNA]</scope>
    <source>
        <strain evidence="8 9">WY-20</strain>
    </source>
</reference>
<feature type="transmembrane region" description="Helical" evidence="6">
    <location>
        <begin position="274"/>
        <end position="292"/>
    </location>
</feature>
<dbReference type="PANTHER" id="PTHR30619:SF1">
    <property type="entry name" value="RECOMBINATION PROTEIN 2"/>
    <property type="match status" value="1"/>
</dbReference>
<dbReference type="InterPro" id="IPR001279">
    <property type="entry name" value="Metallo-B-lactamas"/>
</dbReference>
<keyword evidence="4 6" id="KW-1133">Transmembrane helix</keyword>
<sequence length="774" mass="78555">MSPFRMDGEGPDLRGPALGCAAWCGALLVLAVEPRTGVGVVAAAVALVGSAGLWLARRRRTLRTVLLVGALVASATAGSALLRTEEASAGPVPALAAQRAPVEAQLVVTSDPVPLVQRFGGGVRFGATLLVVRSGAAAARLRADVLVMADESWSGVPLGSTLVVRGRLRSSPDPRLAAVLSPSGSPGRVTPPGLLWQCAAALRSGVREAVAGRGAPQRDLVPALVDGDDVGLPAQVQADFRTSGLTHLTAVSGTNLTLIVGFLLLVGRAVGVRGRWQVALAVVGIVGFVLVARTEPSVVRAAAMGTVGLLGFGSGGRDRGPRALGLAVFALLLVQPWLAVEVGFALSVLATAGILFVAPGWTRALARWMPRWLAAALAVPAAAQVACTPLVAAISGQVSLVAVVANLVAEPFVAPATIAGLLGGVLELVWHPLGAAAGWIAAGCAAAIIAVARSSAGLATPALGWGTGPLALVLLTVLCAVGGVLAGPLLARRGPTLLLSAGLVVVLLVPRPTPGWPPSGWVFAMCDVGQGDGLALNAGRGTAVVVDAGPDPVLMDHCLDRLGVRRVPLVVLSHFHADHVDGLPGVYAGRQVGAVEVTGLGEPPERVAAVQRLARGRARVVAYGETRRVGAVALEVLGPVPGVVQHGTAADEGSGPNNASVVLLAEVAGVRILLPGDVEPEAQRVLERTLPGLQVDVLKVPHHGSRYQETAWLTSLGARLAMVSVGADNDYGHPARDLLAALAAAGMEVRRTDLDGDVIVVARPGGGLAVSTRR</sequence>
<keyword evidence="9" id="KW-1185">Reference proteome</keyword>
<organism evidence="8 9">
    <name type="scientific">Nocardioides jiangxiensis</name>
    <dbReference type="NCBI Taxonomy" id="3064524"/>
    <lineage>
        <taxon>Bacteria</taxon>
        <taxon>Bacillati</taxon>
        <taxon>Actinomycetota</taxon>
        <taxon>Actinomycetes</taxon>
        <taxon>Propionibacteriales</taxon>
        <taxon>Nocardioidaceae</taxon>
        <taxon>Nocardioides</taxon>
    </lineage>
</organism>
<keyword evidence="2" id="KW-1003">Cell membrane</keyword>
<dbReference type="InterPro" id="IPR052159">
    <property type="entry name" value="Competence_DNA_uptake"/>
</dbReference>
<feature type="transmembrane region" description="Helical" evidence="6">
    <location>
        <begin position="344"/>
        <end position="361"/>
    </location>
</feature>
<feature type="transmembrane region" description="Helical" evidence="6">
    <location>
        <begin position="298"/>
        <end position="316"/>
    </location>
</feature>
<feature type="transmembrane region" description="Helical" evidence="6">
    <location>
        <begin position="373"/>
        <end position="394"/>
    </location>
</feature>
<dbReference type="Pfam" id="PF00753">
    <property type="entry name" value="Lactamase_B"/>
    <property type="match status" value="1"/>
</dbReference>
<dbReference type="EMBL" id="JAUQTA010000001">
    <property type="protein sequence ID" value="MDO7867210.1"/>
    <property type="molecule type" value="Genomic_DNA"/>
</dbReference>
<evidence type="ECO:0000256" key="5">
    <source>
        <dbReference type="ARBA" id="ARBA00023136"/>
    </source>
</evidence>
<comment type="subcellular location">
    <subcellularLocation>
        <location evidence="1">Cell membrane</location>
        <topology evidence="1">Multi-pass membrane protein</topology>
    </subcellularLocation>
</comment>
<evidence type="ECO:0000256" key="6">
    <source>
        <dbReference type="SAM" id="Phobius"/>
    </source>
</evidence>
<evidence type="ECO:0000256" key="2">
    <source>
        <dbReference type="ARBA" id="ARBA00022475"/>
    </source>
</evidence>
<gene>
    <name evidence="8" type="ORF">Q5722_02405</name>
</gene>
<feature type="transmembrane region" description="Helical" evidence="6">
    <location>
        <begin position="12"/>
        <end position="32"/>
    </location>
</feature>
<dbReference type="CDD" id="cd07731">
    <property type="entry name" value="ComA-like_MBL-fold"/>
    <property type="match status" value="1"/>
</dbReference>
<dbReference type="SUPFAM" id="SSF56281">
    <property type="entry name" value="Metallo-hydrolase/oxidoreductase"/>
    <property type="match status" value="1"/>
</dbReference>
<evidence type="ECO:0000313" key="9">
    <source>
        <dbReference type="Proteomes" id="UP001233314"/>
    </source>
</evidence>
<feature type="transmembrane region" description="Helical" evidence="6">
    <location>
        <begin position="245"/>
        <end position="267"/>
    </location>
</feature>
<dbReference type="InterPro" id="IPR035681">
    <property type="entry name" value="ComA-like_MBL"/>
</dbReference>
<name>A0ABT9AYQ4_9ACTN</name>
<keyword evidence="3 6" id="KW-0812">Transmembrane</keyword>
<feature type="transmembrane region" description="Helical" evidence="6">
    <location>
        <begin position="472"/>
        <end position="491"/>
    </location>
</feature>
<dbReference type="Pfam" id="PF03772">
    <property type="entry name" value="Competence"/>
    <property type="match status" value="1"/>
</dbReference>
<keyword evidence="5 6" id="KW-0472">Membrane</keyword>
<dbReference type="Gene3D" id="3.60.15.10">
    <property type="entry name" value="Ribonuclease Z/Hydroxyacylglutathione hydrolase-like"/>
    <property type="match status" value="1"/>
</dbReference>
<dbReference type="Proteomes" id="UP001233314">
    <property type="component" value="Unassembled WGS sequence"/>
</dbReference>
<dbReference type="InterPro" id="IPR036866">
    <property type="entry name" value="RibonucZ/Hydroxyglut_hydro"/>
</dbReference>
<protein>
    <submittedName>
        <fullName evidence="8">ComEC/Rec2 family competence protein</fullName>
    </submittedName>
</protein>
<accession>A0ABT9AYQ4</accession>
<dbReference type="SMART" id="SM00849">
    <property type="entry name" value="Lactamase_B"/>
    <property type="match status" value="1"/>
</dbReference>
<dbReference type="PANTHER" id="PTHR30619">
    <property type="entry name" value="DNA INTERNALIZATION/COMPETENCE PROTEIN COMEC/REC2"/>
    <property type="match status" value="1"/>
</dbReference>
<dbReference type="NCBIfam" id="TIGR00360">
    <property type="entry name" value="ComEC_N-term"/>
    <property type="match status" value="1"/>
</dbReference>
<dbReference type="InterPro" id="IPR004477">
    <property type="entry name" value="ComEC_N"/>
</dbReference>
<evidence type="ECO:0000256" key="3">
    <source>
        <dbReference type="ARBA" id="ARBA00022692"/>
    </source>
</evidence>
<proteinExistence type="predicted"/>
<feature type="transmembrane region" description="Helical" evidence="6">
    <location>
        <begin position="433"/>
        <end position="452"/>
    </location>
</feature>
<evidence type="ECO:0000313" key="8">
    <source>
        <dbReference type="EMBL" id="MDO7867210.1"/>
    </source>
</evidence>
<evidence type="ECO:0000259" key="7">
    <source>
        <dbReference type="SMART" id="SM00849"/>
    </source>
</evidence>
<dbReference type="RefSeq" id="WP_305026615.1">
    <property type="nucleotide sequence ID" value="NZ_JAUQTA010000001.1"/>
</dbReference>